<evidence type="ECO:0000313" key="2">
    <source>
        <dbReference type="Proteomes" id="UP000535589"/>
    </source>
</evidence>
<dbReference type="Proteomes" id="UP000535589">
    <property type="component" value="Unassembled WGS sequence"/>
</dbReference>
<reference evidence="1 2" key="1">
    <citation type="submission" date="2020-04" db="EMBL/GenBank/DDBJ databases">
        <title>Vibrio sp. SM6, a novel species isolated from seawater.</title>
        <authorList>
            <person name="Wang X."/>
        </authorList>
    </citation>
    <scope>NUCLEOTIDE SEQUENCE [LARGE SCALE GENOMIC DNA]</scope>
    <source>
        <strain evidence="1 2">SM6</strain>
    </source>
</reference>
<proteinExistence type="predicted"/>
<sequence>MDYQDNELVIDTKAHIELSESIAVPYTKAVATRLFSAEGEVYWRPNWVATLLLGDGYQVGDLFANADGTLYQVEQYDEALGRIVYTRMESGISVGTVTVCISEQEEKTELSQETSLVQLTYRLTAISDAGTVRLQGMSSATFAAELATWQEDIVAREDVIHEWLNGNGRYT</sequence>
<accession>A0A7X8YGG1</accession>
<comment type="caution">
    <text evidence="1">The sequence shown here is derived from an EMBL/GenBank/DDBJ whole genome shotgun (WGS) entry which is preliminary data.</text>
</comment>
<protein>
    <submittedName>
        <fullName evidence="1">Uncharacterized protein</fullName>
    </submittedName>
</protein>
<dbReference type="RefSeq" id="WP_168835457.1">
    <property type="nucleotide sequence ID" value="NZ_JABAIK010000004.1"/>
</dbReference>
<evidence type="ECO:0000313" key="1">
    <source>
        <dbReference type="EMBL" id="NLS12352.1"/>
    </source>
</evidence>
<dbReference type="EMBL" id="JABAIK010000004">
    <property type="protein sequence ID" value="NLS12352.1"/>
    <property type="molecule type" value="Genomic_DNA"/>
</dbReference>
<gene>
    <name evidence="1" type="ORF">HGP28_05505</name>
</gene>
<dbReference type="AlphaFoldDB" id="A0A7X8YGG1"/>
<name>A0A7X8YGG1_9VIBR</name>
<organism evidence="1 2">
    <name type="scientific">Vibrio agarilyticus</name>
    <dbReference type="NCBI Taxonomy" id="2726741"/>
    <lineage>
        <taxon>Bacteria</taxon>
        <taxon>Pseudomonadati</taxon>
        <taxon>Pseudomonadota</taxon>
        <taxon>Gammaproteobacteria</taxon>
        <taxon>Vibrionales</taxon>
        <taxon>Vibrionaceae</taxon>
        <taxon>Vibrio</taxon>
    </lineage>
</organism>
<keyword evidence="2" id="KW-1185">Reference proteome</keyword>